<dbReference type="AlphaFoldDB" id="A0A1Y2FWB4"/>
<feature type="transmembrane region" description="Helical" evidence="1">
    <location>
        <begin position="130"/>
        <end position="154"/>
    </location>
</feature>
<sequence>MLFVFLFSTIETARKINYANTKRMHCLEYMLGIAFLVLHIPLGVLALIRFSSTSRGNTCVVGLPKDILIPSQVAIAAHNVYAAARICWPLLRIKHEKIRAWGIRTMIGVFLCAVGGSLTFLILTEISAAYMYYTELICLLLAAMMFGSIAAFIMTLNPAYKNFSNVSRSTPGEEAQNAAADVQCHNCSNCQLPLNSAILVSGQDVRTLNSAHLSGRHKQNALSVLDSKSVAEFLFDEDCSVPAPAFSGCEQSPAQGSGGLPAMVPLQMMSWSYLRDSERMKWPSGRLAPGTKRRTQPYPLHSARLALPKNTSFFSNKELCSTDPPEMDLTVCPHDSNAGAVGSTVSQRPLTSGDSAAQLNSGAVSQFHSPQSSIAPGIAQKLQLPDLSSPAMRAAFLDAPAIQGPTCLSKVGVGSR</sequence>
<evidence type="ECO:0000256" key="1">
    <source>
        <dbReference type="SAM" id="Phobius"/>
    </source>
</evidence>
<feature type="transmembrane region" description="Helical" evidence="1">
    <location>
        <begin position="29"/>
        <end position="48"/>
    </location>
</feature>
<evidence type="ECO:0000313" key="2">
    <source>
        <dbReference type="EMBL" id="ORY87827.1"/>
    </source>
</evidence>
<keyword evidence="3" id="KW-1185">Reference proteome</keyword>
<dbReference type="EMBL" id="MCFI01000001">
    <property type="protein sequence ID" value="ORY87827.1"/>
    <property type="molecule type" value="Genomic_DNA"/>
</dbReference>
<keyword evidence="1" id="KW-0812">Transmembrane</keyword>
<accession>A0A1Y2FWB4</accession>
<protein>
    <recommendedName>
        <fullName evidence="4">Transmembrane protein</fullName>
    </recommendedName>
</protein>
<keyword evidence="1" id="KW-1133">Transmembrane helix</keyword>
<proteinExistence type="predicted"/>
<dbReference type="RefSeq" id="XP_040728322.1">
    <property type="nucleotide sequence ID" value="XM_040870837.1"/>
</dbReference>
<evidence type="ECO:0008006" key="4">
    <source>
        <dbReference type="Google" id="ProtNLM"/>
    </source>
</evidence>
<evidence type="ECO:0000313" key="3">
    <source>
        <dbReference type="Proteomes" id="UP000193685"/>
    </source>
</evidence>
<name>A0A1Y2FWB4_PROLT</name>
<comment type="caution">
    <text evidence="2">The sequence shown here is derived from an EMBL/GenBank/DDBJ whole genome shotgun (WGS) entry which is preliminary data.</text>
</comment>
<feature type="transmembrane region" description="Helical" evidence="1">
    <location>
        <begin position="101"/>
        <end position="124"/>
    </location>
</feature>
<gene>
    <name evidence="2" type="ORF">BCR37DRAFT_390344</name>
</gene>
<keyword evidence="1" id="KW-0472">Membrane</keyword>
<reference evidence="2 3" key="1">
    <citation type="submission" date="2016-07" db="EMBL/GenBank/DDBJ databases">
        <title>Pervasive Adenine N6-methylation of Active Genes in Fungi.</title>
        <authorList>
            <consortium name="DOE Joint Genome Institute"/>
            <person name="Mondo S.J."/>
            <person name="Dannebaum R.O."/>
            <person name="Kuo R.C."/>
            <person name="Labutti K."/>
            <person name="Haridas S."/>
            <person name="Kuo A."/>
            <person name="Salamov A."/>
            <person name="Ahrendt S.R."/>
            <person name="Lipzen A."/>
            <person name="Sullivan W."/>
            <person name="Andreopoulos W.B."/>
            <person name="Clum A."/>
            <person name="Lindquist E."/>
            <person name="Daum C."/>
            <person name="Ramamoorthy G.K."/>
            <person name="Gryganskyi A."/>
            <person name="Culley D."/>
            <person name="Magnuson J.K."/>
            <person name="James T.Y."/>
            <person name="O'Malley M.A."/>
            <person name="Stajich J.E."/>
            <person name="Spatafora J.W."/>
            <person name="Visel A."/>
            <person name="Grigoriev I.V."/>
        </authorList>
    </citation>
    <scope>NUCLEOTIDE SEQUENCE [LARGE SCALE GENOMIC DNA]</scope>
    <source>
        <strain evidence="2 3">12-1054</strain>
    </source>
</reference>
<dbReference type="Proteomes" id="UP000193685">
    <property type="component" value="Unassembled WGS sequence"/>
</dbReference>
<dbReference type="GeneID" id="63787436"/>
<organism evidence="2 3">
    <name type="scientific">Protomyces lactucae-debilis</name>
    <dbReference type="NCBI Taxonomy" id="2754530"/>
    <lineage>
        <taxon>Eukaryota</taxon>
        <taxon>Fungi</taxon>
        <taxon>Dikarya</taxon>
        <taxon>Ascomycota</taxon>
        <taxon>Taphrinomycotina</taxon>
        <taxon>Taphrinomycetes</taxon>
        <taxon>Taphrinales</taxon>
        <taxon>Protomycetaceae</taxon>
        <taxon>Protomyces</taxon>
    </lineage>
</organism>